<dbReference type="SMART" id="SM00382">
    <property type="entry name" value="AAA"/>
    <property type="match status" value="1"/>
</dbReference>
<evidence type="ECO:0000256" key="1">
    <source>
        <dbReference type="ARBA" id="ARBA00022448"/>
    </source>
</evidence>
<organism evidence="5 6">
    <name type="scientific">Thermogutta terrifontis</name>
    <dbReference type="NCBI Taxonomy" id="1331910"/>
    <lineage>
        <taxon>Bacteria</taxon>
        <taxon>Pseudomonadati</taxon>
        <taxon>Planctomycetota</taxon>
        <taxon>Planctomycetia</taxon>
        <taxon>Pirellulales</taxon>
        <taxon>Thermoguttaceae</taxon>
        <taxon>Thermogutta</taxon>
    </lineage>
</organism>
<dbReference type="AlphaFoldDB" id="A0A286RII2"/>
<dbReference type="PANTHER" id="PTHR24220">
    <property type="entry name" value="IMPORT ATP-BINDING PROTEIN"/>
    <property type="match status" value="1"/>
</dbReference>
<name>A0A286RII2_9BACT</name>
<dbReference type="InterPro" id="IPR003593">
    <property type="entry name" value="AAA+_ATPase"/>
</dbReference>
<dbReference type="InterPro" id="IPR027417">
    <property type="entry name" value="P-loop_NTPase"/>
</dbReference>
<dbReference type="PANTHER" id="PTHR24220:SF659">
    <property type="entry name" value="TRANSPORTER, PUTATIVE-RELATED"/>
    <property type="match status" value="1"/>
</dbReference>
<dbReference type="InterPro" id="IPR003439">
    <property type="entry name" value="ABC_transporter-like_ATP-bd"/>
</dbReference>
<evidence type="ECO:0000313" key="5">
    <source>
        <dbReference type="EMBL" id="ASV75774.1"/>
    </source>
</evidence>
<dbReference type="Gene3D" id="3.40.50.300">
    <property type="entry name" value="P-loop containing nucleotide triphosphate hydrolases"/>
    <property type="match status" value="1"/>
</dbReference>
<dbReference type="CDD" id="cd03255">
    <property type="entry name" value="ABC_MJ0796_LolCDE_FtsE"/>
    <property type="match status" value="1"/>
</dbReference>
<dbReference type="GO" id="GO:0022857">
    <property type="term" value="F:transmembrane transporter activity"/>
    <property type="evidence" value="ECO:0007669"/>
    <property type="project" value="TreeGrafter"/>
</dbReference>
<dbReference type="GO" id="GO:0005886">
    <property type="term" value="C:plasma membrane"/>
    <property type="evidence" value="ECO:0007669"/>
    <property type="project" value="TreeGrafter"/>
</dbReference>
<dbReference type="KEGG" id="ttf:THTE_3172"/>
<evidence type="ECO:0000256" key="3">
    <source>
        <dbReference type="ARBA" id="ARBA00022840"/>
    </source>
</evidence>
<proteinExistence type="predicted"/>
<accession>A0A286RII2</accession>
<evidence type="ECO:0000259" key="4">
    <source>
        <dbReference type="PROSITE" id="PS50893"/>
    </source>
</evidence>
<dbReference type="Pfam" id="PF00005">
    <property type="entry name" value="ABC_tran"/>
    <property type="match status" value="1"/>
</dbReference>
<keyword evidence="6" id="KW-1185">Reference proteome</keyword>
<dbReference type="InterPro" id="IPR015854">
    <property type="entry name" value="ABC_transpr_LolD-like"/>
</dbReference>
<gene>
    <name evidence="5" type="ORF">THTE_3172</name>
</gene>
<feature type="domain" description="ABC transporter" evidence="4">
    <location>
        <begin position="11"/>
        <end position="234"/>
    </location>
</feature>
<dbReference type="EMBL" id="CP018477">
    <property type="protein sequence ID" value="ASV75774.1"/>
    <property type="molecule type" value="Genomic_DNA"/>
</dbReference>
<dbReference type="InterPro" id="IPR017911">
    <property type="entry name" value="MacB-like_ATP-bd"/>
</dbReference>
<dbReference type="Proteomes" id="UP000215086">
    <property type="component" value="Chromosome"/>
</dbReference>
<keyword evidence="1" id="KW-0813">Transport</keyword>
<dbReference type="PROSITE" id="PS50893">
    <property type="entry name" value="ABC_TRANSPORTER_2"/>
    <property type="match status" value="1"/>
</dbReference>
<protein>
    <submittedName>
        <fullName evidence="5">ABC transporter related</fullName>
    </submittedName>
</protein>
<dbReference type="GO" id="GO:0016887">
    <property type="term" value="F:ATP hydrolysis activity"/>
    <property type="evidence" value="ECO:0007669"/>
    <property type="project" value="InterPro"/>
</dbReference>
<dbReference type="InterPro" id="IPR017871">
    <property type="entry name" value="ABC_transporter-like_CS"/>
</dbReference>
<keyword evidence="3" id="KW-0067">ATP-binding</keyword>
<reference evidence="5 6" key="1">
    <citation type="journal article" name="Front. Microbiol.">
        <title>Sugar Metabolism of the First Thermophilic Planctomycete Thermogutta terrifontis: Comparative Genomic and Transcriptomic Approaches.</title>
        <authorList>
            <person name="Elcheninov A.G."/>
            <person name="Menzel P."/>
            <person name="Gudbergsdottir S.R."/>
            <person name="Slesarev A.I."/>
            <person name="Kadnikov V.V."/>
            <person name="Krogh A."/>
            <person name="Bonch-Osmolovskaya E.A."/>
            <person name="Peng X."/>
            <person name="Kublanov I.V."/>
        </authorList>
    </citation>
    <scope>NUCLEOTIDE SEQUENCE [LARGE SCALE GENOMIC DNA]</scope>
    <source>
        <strain evidence="5 6">R1</strain>
    </source>
</reference>
<dbReference type="SUPFAM" id="SSF52540">
    <property type="entry name" value="P-loop containing nucleoside triphosphate hydrolases"/>
    <property type="match status" value="1"/>
</dbReference>
<dbReference type="RefSeq" id="WP_207651708.1">
    <property type="nucleotide sequence ID" value="NZ_CP018477.1"/>
</dbReference>
<sequence>MTFPQDQAPLLLLQDVRKSFREPDGGELPILDIPEFTVEAGEQVVIVGESGCGKTTLLHIIAGISRPDEGQVRIAGWDITLLSEAECDRFRAENIGYVFQTFNLLPAFTALENVLLGMTFGRGKPDVKRAKQLLERVGLGHRLHHKPRQLSVGEQQRVSVARALANRPKLILADEPTANVDSSNQQAVLDLLREGCREENVALILVTHSPEVARQFPRIVHLPDINLVLSHRRR</sequence>
<dbReference type="GO" id="GO:0005524">
    <property type="term" value="F:ATP binding"/>
    <property type="evidence" value="ECO:0007669"/>
    <property type="project" value="UniProtKB-KW"/>
</dbReference>
<evidence type="ECO:0000313" key="6">
    <source>
        <dbReference type="Proteomes" id="UP000215086"/>
    </source>
</evidence>
<keyword evidence="2" id="KW-0547">Nucleotide-binding</keyword>
<evidence type="ECO:0000256" key="2">
    <source>
        <dbReference type="ARBA" id="ARBA00022741"/>
    </source>
</evidence>
<dbReference type="PROSITE" id="PS00211">
    <property type="entry name" value="ABC_TRANSPORTER_1"/>
    <property type="match status" value="1"/>
</dbReference>